<comment type="caution">
    <text evidence="1">The sequence shown here is derived from an EMBL/GenBank/DDBJ whole genome shotgun (WGS) entry which is preliminary data.</text>
</comment>
<evidence type="ECO:0000313" key="2">
    <source>
        <dbReference type="Proteomes" id="UP000031036"/>
    </source>
</evidence>
<sequence>MRKQCCRHRVCSYVVIIEQKRLLQPKSRLQLQLIEFSVSGFAQKRFSSVLSPQSPQTFLSRFYSATRRKVVDESNSKISDCWPVCISTFPPCCDVLNECENSYCIVGVSCSARKNTKTSFRYSHSPTTGQRVEIDFGWVVSSR</sequence>
<dbReference type="EMBL" id="JPKZ01002786">
    <property type="protein sequence ID" value="KHN75014.1"/>
    <property type="molecule type" value="Genomic_DNA"/>
</dbReference>
<dbReference type="Proteomes" id="UP000031036">
    <property type="component" value="Unassembled WGS sequence"/>
</dbReference>
<accession>A0A0B2V0M0</accession>
<evidence type="ECO:0000313" key="1">
    <source>
        <dbReference type="EMBL" id="KHN75014.1"/>
    </source>
</evidence>
<organism evidence="1 2">
    <name type="scientific">Toxocara canis</name>
    <name type="common">Canine roundworm</name>
    <dbReference type="NCBI Taxonomy" id="6265"/>
    <lineage>
        <taxon>Eukaryota</taxon>
        <taxon>Metazoa</taxon>
        <taxon>Ecdysozoa</taxon>
        <taxon>Nematoda</taxon>
        <taxon>Chromadorea</taxon>
        <taxon>Rhabditida</taxon>
        <taxon>Spirurina</taxon>
        <taxon>Ascaridomorpha</taxon>
        <taxon>Ascaridoidea</taxon>
        <taxon>Toxocaridae</taxon>
        <taxon>Toxocara</taxon>
    </lineage>
</organism>
<feature type="non-terminal residue" evidence="1">
    <location>
        <position position="143"/>
    </location>
</feature>
<reference evidence="1 2" key="1">
    <citation type="submission" date="2014-11" db="EMBL/GenBank/DDBJ databases">
        <title>Genetic blueprint of the zoonotic pathogen Toxocara canis.</title>
        <authorList>
            <person name="Zhu X.-Q."/>
            <person name="Korhonen P.K."/>
            <person name="Cai H."/>
            <person name="Young N.D."/>
            <person name="Nejsum P."/>
            <person name="von Samson-Himmelstjerna G."/>
            <person name="Boag P.R."/>
            <person name="Tan P."/>
            <person name="Li Q."/>
            <person name="Min J."/>
            <person name="Yang Y."/>
            <person name="Wang X."/>
            <person name="Fang X."/>
            <person name="Hall R.S."/>
            <person name="Hofmann A."/>
            <person name="Sternberg P.W."/>
            <person name="Jex A.R."/>
            <person name="Gasser R.B."/>
        </authorList>
    </citation>
    <scope>NUCLEOTIDE SEQUENCE [LARGE SCALE GENOMIC DNA]</scope>
    <source>
        <strain evidence="1">PN_DK_2014</strain>
    </source>
</reference>
<gene>
    <name evidence="1" type="ORF">Tcan_01533</name>
</gene>
<dbReference type="AlphaFoldDB" id="A0A0B2V0M0"/>
<keyword evidence="2" id="KW-1185">Reference proteome</keyword>
<name>A0A0B2V0M0_TOXCA</name>
<proteinExistence type="predicted"/>
<protein>
    <submittedName>
        <fullName evidence="1">Uncharacterized protein</fullName>
    </submittedName>
</protein>